<dbReference type="EMBL" id="JBHSQJ010000099">
    <property type="protein sequence ID" value="MFC5910019.1"/>
    <property type="molecule type" value="Genomic_DNA"/>
</dbReference>
<keyword evidence="2" id="KW-0732">Signal</keyword>
<dbReference type="RefSeq" id="WP_380586441.1">
    <property type="nucleotide sequence ID" value="NZ_JBHSQJ010000099.1"/>
</dbReference>
<organism evidence="3 4">
    <name type="scientific">Streptacidiphilus monticola</name>
    <dbReference type="NCBI Taxonomy" id="2161674"/>
    <lineage>
        <taxon>Bacteria</taxon>
        <taxon>Bacillati</taxon>
        <taxon>Actinomycetota</taxon>
        <taxon>Actinomycetes</taxon>
        <taxon>Kitasatosporales</taxon>
        <taxon>Streptomycetaceae</taxon>
        <taxon>Streptacidiphilus</taxon>
    </lineage>
</organism>
<protein>
    <submittedName>
        <fullName evidence="3">Autotransporter</fullName>
    </submittedName>
</protein>
<evidence type="ECO:0000256" key="1">
    <source>
        <dbReference type="SAM" id="MobiDB-lite"/>
    </source>
</evidence>
<sequence>MTARRAAALTAAFVTTVLGAGLAAAPHAAAADITADILAGRDVVLNGDTVVTLPAGTTTYGGVLSGQGTLTLRAASGAATLVLTRDSDFALPAGRSHQQVSTTRSHPVTTVSRPDPPAVTVERGVTLQYGTGGSAGMIGHYPYATPGFQLNADNIRVDGTLVLDLSGRNYNLGTITGSGLVSQPRSTWGTWELSGDQPFTGTVANGTATNFGTNAYTTSLDHVRAVLNNGSAIVGAARDRTLVLRPDFYQTVYGNDINFHSWGSGKVVVIGVYSFADSGSDADPALSDPSLNFAAVPHRINTRGINIEGAHVQWGDGSTHRFFLPANAADSYINIHRQGTLAFDYDGPVTLRTPISGGVFHDSLSTPADADISVLSHPGNDVTFAVPQNYHGTTTIGAGAVLRLGSGAPGGDGSVLTGGAADRIVDDGQLVLQNRGTQLTLARISGRGALVQAGRATTTLRSGIGYTGPTTVSAGTLAVAASATLSSSSGVRLTSATAVLDLSRGGDQTVRTLSGVPGSTVLLARGAILTVAQRTAAGFAGRVVGGRLAGPGASSASPSSGSSSAPAGAPSAPAARAAGAAA</sequence>
<feature type="chain" id="PRO_5047186257" evidence="2">
    <location>
        <begin position="31"/>
        <end position="582"/>
    </location>
</feature>
<feature type="region of interest" description="Disordered" evidence="1">
    <location>
        <begin position="550"/>
        <end position="582"/>
    </location>
</feature>
<dbReference type="Gene3D" id="2.160.20.20">
    <property type="match status" value="1"/>
</dbReference>
<feature type="compositionally biased region" description="Polar residues" evidence="1">
    <location>
        <begin position="96"/>
        <end position="112"/>
    </location>
</feature>
<dbReference type="InterPro" id="IPR012332">
    <property type="entry name" value="Autotransporter_pectin_lyase_C"/>
</dbReference>
<dbReference type="InterPro" id="IPR006311">
    <property type="entry name" value="TAT_signal"/>
</dbReference>
<dbReference type="PROSITE" id="PS51318">
    <property type="entry name" value="TAT"/>
    <property type="match status" value="1"/>
</dbReference>
<evidence type="ECO:0000313" key="3">
    <source>
        <dbReference type="EMBL" id="MFC5910019.1"/>
    </source>
</evidence>
<comment type="caution">
    <text evidence="3">The sequence shown here is derived from an EMBL/GenBank/DDBJ whole genome shotgun (WGS) entry which is preliminary data.</text>
</comment>
<accession>A0ABW1G5H9</accession>
<feature type="region of interest" description="Disordered" evidence="1">
    <location>
        <begin position="93"/>
        <end position="116"/>
    </location>
</feature>
<evidence type="ECO:0000313" key="4">
    <source>
        <dbReference type="Proteomes" id="UP001596174"/>
    </source>
</evidence>
<keyword evidence="4" id="KW-1185">Reference proteome</keyword>
<proteinExistence type="predicted"/>
<reference evidence="4" key="1">
    <citation type="journal article" date="2019" name="Int. J. Syst. Evol. Microbiol.">
        <title>The Global Catalogue of Microorganisms (GCM) 10K type strain sequencing project: providing services to taxonomists for standard genome sequencing and annotation.</title>
        <authorList>
            <consortium name="The Broad Institute Genomics Platform"/>
            <consortium name="The Broad Institute Genome Sequencing Center for Infectious Disease"/>
            <person name="Wu L."/>
            <person name="Ma J."/>
        </authorList>
    </citation>
    <scope>NUCLEOTIDE SEQUENCE [LARGE SCALE GENOMIC DNA]</scope>
    <source>
        <strain evidence="4">JCM 4816</strain>
    </source>
</reference>
<name>A0ABW1G5H9_9ACTN</name>
<evidence type="ECO:0000256" key="2">
    <source>
        <dbReference type="SAM" id="SignalP"/>
    </source>
</evidence>
<feature type="non-terminal residue" evidence="3">
    <location>
        <position position="582"/>
    </location>
</feature>
<gene>
    <name evidence="3" type="ORF">ACFP3V_22720</name>
</gene>
<dbReference type="Proteomes" id="UP001596174">
    <property type="component" value="Unassembled WGS sequence"/>
</dbReference>
<feature type="signal peptide" evidence="2">
    <location>
        <begin position="1"/>
        <end position="30"/>
    </location>
</feature>